<comment type="subcellular location">
    <subcellularLocation>
        <location evidence="1">Cell membrane</location>
        <topology evidence="1">Multi-pass membrane protein</topology>
    </subcellularLocation>
</comment>
<dbReference type="SUPFAM" id="SSF90123">
    <property type="entry name" value="ABC transporter transmembrane region"/>
    <property type="match status" value="1"/>
</dbReference>
<organism evidence="12 13">
    <name type="scientific">Albimonas pacifica</name>
    <dbReference type="NCBI Taxonomy" id="1114924"/>
    <lineage>
        <taxon>Bacteria</taxon>
        <taxon>Pseudomonadati</taxon>
        <taxon>Pseudomonadota</taxon>
        <taxon>Alphaproteobacteria</taxon>
        <taxon>Rhodobacterales</taxon>
        <taxon>Paracoccaceae</taxon>
        <taxon>Albimonas</taxon>
    </lineage>
</organism>
<keyword evidence="7 9" id="KW-1133">Transmembrane helix</keyword>
<dbReference type="Proteomes" id="UP000199377">
    <property type="component" value="Unassembled WGS sequence"/>
</dbReference>
<evidence type="ECO:0000256" key="6">
    <source>
        <dbReference type="ARBA" id="ARBA00022840"/>
    </source>
</evidence>
<dbReference type="GO" id="GO:0016887">
    <property type="term" value="F:ATP hydrolysis activity"/>
    <property type="evidence" value="ECO:0007669"/>
    <property type="project" value="InterPro"/>
</dbReference>
<feature type="domain" description="ABC transporter" evidence="10">
    <location>
        <begin position="361"/>
        <end position="600"/>
    </location>
</feature>
<dbReference type="GO" id="GO:0005524">
    <property type="term" value="F:ATP binding"/>
    <property type="evidence" value="ECO:0007669"/>
    <property type="project" value="UniProtKB-KW"/>
</dbReference>
<dbReference type="InterPro" id="IPR036640">
    <property type="entry name" value="ABC1_TM_sf"/>
</dbReference>
<evidence type="ECO:0000313" key="12">
    <source>
        <dbReference type="EMBL" id="SFI98192.1"/>
    </source>
</evidence>
<proteinExistence type="predicted"/>
<dbReference type="GO" id="GO:0140359">
    <property type="term" value="F:ABC-type transporter activity"/>
    <property type="evidence" value="ECO:0007669"/>
    <property type="project" value="InterPro"/>
</dbReference>
<dbReference type="InterPro" id="IPR003439">
    <property type="entry name" value="ABC_transporter-like_ATP-bd"/>
</dbReference>
<evidence type="ECO:0000256" key="7">
    <source>
        <dbReference type="ARBA" id="ARBA00022989"/>
    </source>
</evidence>
<dbReference type="Gene3D" id="1.20.1560.10">
    <property type="entry name" value="ABC transporter type 1, transmembrane domain"/>
    <property type="match status" value="1"/>
</dbReference>
<sequence>MIDVYRKLMDLLDPAERRLFWAVLGLSILSGFANLVGVASVIPFLAVLAAPETAAGAGRLGEALQSMGLAGGESPPSLPLLGALLGGCYAAAIAVRVGTIYASRRFAALRMHSIGQKVMARLLRQPYAWFLDRHSSDLVKTSLVEVDVLVQGVLTQFLELVANACIALAMLALMVLVSPLAAAVMFAVTGGGYALVYLALRPRIRELGEIRFETLSERFRLALEAMTGIKEVKTLGLEQAMLRRIGRPSLRGAQALASEMVLGQAPRHVLEGVAVIGMIAVVLVLAAGADPASGGYAAILPTAGVYALAGARLAPSMQAVYAGLSSIRSRRPSLDAIHAELTAAGAESLETAPSPPLARALELRGVRFAYPGTERPALDGLDVEVRSGTRVGIVGGTGAGKTTAMDLILGLLSPDAGEILADGRPLRGPADRRGWRRTLGYVPQHIFLTDASVAENIAFGAPDDAIDMAAVERAARQAALHDFVVDELPRGYDTLVGDRGVRLSGGQRQRVGIARALYRDPSLLILDEATSALDTLTERQVMEGIAAAGAQRTVVMVAHRLTTVRDCDEIFLLENGRVAARGDFESLLAASAAFRDMARDLA</sequence>
<keyword evidence="8 9" id="KW-0472">Membrane</keyword>
<dbReference type="FunFam" id="3.40.50.300:FF:000221">
    <property type="entry name" value="Multidrug ABC transporter ATP-binding protein"/>
    <property type="match status" value="1"/>
</dbReference>
<evidence type="ECO:0000256" key="9">
    <source>
        <dbReference type="SAM" id="Phobius"/>
    </source>
</evidence>
<keyword evidence="5" id="KW-0547">Nucleotide-binding</keyword>
<dbReference type="Pfam" id="PF00005">
    <property type="entry name" value="ABC_tran"/>
    <property type="match status" value="1"/>
</dbReference>
<evidence type="ECO:0000313" key="13">
    <source>
        <dbReference type="Proteomes" id="UP000199377"/>
    </source>
</evidence>
<keyword evidence="6" id="KW-0067">ATP-binding</keyword>
<evidence type="ECO:0000256" key="5">
    <source>
        <dbReference type="ARBA" id="ARBA00022741"/>
    </source>
</evidence>
<feature type="transmembrane region" description="Helical" evidence="9">
    <location>
        <begin position="80"/>
        <end position="102"/>
    </location>
</feature>
<dbReference type="SMART" id="SM00382">
    <property type="entry name" value="AAA"/>
    <property type="match status" value="1"/>
</dbReference>
<dbReference type="PANTHER" id="PTHR24221">
    <property type="entry name" value="ATP-BINDING CASSETTE SUB-FAMILY B"/>
    <property type="match status" value="1"/>
</dbReference>
<dbReference type="PROSITE" id="PS50893">
    <property type="entry name" value="ABC_TRANSPORTER_2"/>
    <property type="match status" value="1"/>
</dbReference>
<dbReference type="SUPFAM" id="SSF52540">
    <property type="entry name" value="P-loop containing nucleoside triphosphate hydrolases"/>
    <property type="match status" value="1"/>
</dbReference>
<dbReference type="PROSITE" id="PS00211">
    <property type="entry name" value="ABC_TRANSPORTER_1"/>
    <property type="match status" value="1"/>
</dbReference>
<reference evidence="12 13" key="1">
    <citation type="submission" date="2016-10" db="EMBL/GenBank/DDBJ databases">
        <authorList>
            <person name="de Groot N.N."/>
        </authorList>
    </citation>
    <scope>NUCLEOTIDE SEQUENCE [LARGE SCALE GENOMIC DNA]</scope>
    <source>
        <strain evidence="12 13">CGMCC 1.11030</strain>
    </source>
</reference>
<dbReference type="InterPro" id="IPR039421">
    <property type="entry name" value="Type_1_exporter"/>
</dbReference>
<evidence type="ECO:0000256" key="8">
    <source>
        <dbReference type="ARBA" id="ARBA00023136"/>
    </source>
</evidence>
<feature type="transmembrane region" description="Helical" evidence="9">
    <location>
        <begin position="269"/>
        <end position="289"/>
    </location>
</feature>
<dbReference type="GO" id="GO:0005886">
    <property type="term" value="C:plasma membrane"/>
    <property type="evidence" value="ECO:0007669"/>
    <property type="project" value="UniProtKB-SubCell"/>
</dbReference>
<evidence type="ECO:0000256" key="2">
    <source>
        <dbReference type="ARBA" id="ARBA00022448"/>
    </source>
</evidence>
<dbReference type="OrthoDB" id="5288711at2"/>
<accession>A0A1I3MMN7</accession>
<keyword evidence="3" id="KW-1003">Cell membrane</keyword>
<evidence type="ECO:0000256" key="4">
    <source>
        <dbReference type="ARBA" id="ARBA00022692"/>
    </source>
</evidence>
<dbReference type="Pfam" id="PF00664">
    <property type="entry name" value="ABC_membrane"/>
    <property type="match status" value="1"/>
</dbReference>
<evidence type="ECO:0000256" key="1">
    <source>
        <dbReference type="ARBA" id="ARBA00004651"/>
    </source>
</evidence>
<dbReference type="InterPro" id="IPR027417">
    <property type="entry name" value="P-loop_NTPase"/>
</dbReference>
<dbReference type="AlphaFoldDB" id="A0A1I3MMN7"/>
<dbReference type="STRING" id="1114924.SAMN05216258_111171"/>
<feature type="domain" description="ABC transmembrane type-1" evidence="11">
    <location>
        <begin position="21"/>
        <end position="286"/>
    </location>
</feature>
<dbReference type="InterPro" id="IPR017871">
    <property type="entry name" value="ABC_transporter-like_CS"/>
</dbReference>
<feature type="transmembrane region" description="Helical" evidence="9">
    <location>
        <begin position="157"/>
        <end position="176"/>
    </location>
</feature>
<dbReference type="PANTHER" id="PTHR24221:SF654">
    <property type="entry name" value="ATP-BINDING CASSETTE SUB-FAMILY B MEMBER 6"/>
    <property type="match status" value="1"/>
</dbReference>
<dbReference type="RefSeq" id="WP_092864232.1">
    <property type="nucleotide sequence ID" value="NZ_FOQH01000011.1"/>
</dbReference>
<dbReference type="InterPro" id="IPR003593">
    <property type="entry name" value="AAA+_ATPase"/>
</dbReference>
<feature type="transmembrane region" description="Helical" evidence="9">
    <location>
        <begin position="182"/>
        <end position="200"/>
    </location>
</feature>
<name>A0A1I3MMN7_9RHOB</name>
<gene>
    <name evidence="12" type="ORF">SAMN05216258_111171</name>
</gene>
<evidence type="ECO:0000256" key="3">
    <source>
        <dbReference type="ARBA" id="ARBA00022475"/>
    </source>
</evidence>
<keyword evidence="2" id="KW-0813">Transport</keyword>
<feature type="transmembrane region" description="Helical" evidence="9">
    <location>
        <begin position="20"/>
        <end position="50"/>
    </location>
</feature>
<keyword evidence="4 9" id="KW-0812">Transmembrane</keyword>
<keyword evidence="13" id="KW-1185">Reference proteome</keyword>
<protein>
    <submittedName>
        <fullName evidence="12">ABC-type multidrug transport system, ATPase and permease component</fullName>
    </submittedName>
</protein>
<evidence type="ECO:0000259" key="10">
    <source>
        <dbReference type="PROSITE" id="PS50893"/>
    </source>
</evidence>
<dbReference type="GO" id="GO:0034040">
    <property type="term" value="F:ATPase-coupled lipid transmembrane transporter activity"/>
    <property type="evidence" value="ECO:0007669"/>
    <property type="project" value="TreeGrafter"/>
</dbReference>
<dbReference type="EMBL" id="FOQH01000011">
    <property type="protein sequence ID" value="SFI98192.1"/>
    <property type="molecule type" value="Genomic_DNA"/>
</dbReference>
<dbReference type="Gene3D" id="3.40.50.300">
    <property type="entry name" value="P-loop containing nucleotide triphosphate hydrolases"/>
    <property type="match status" value="1"/>
</dbReference>
<evidence type="ECO:0000259" key="11">
    <source>
        <dbReference type="PROSITE" id="PS50929"/>
    </source>
</evidence>
<dbReference type="InterPro" id="IPR011527">
    <property type="entry name" value="ABC1_TM_dom"/>
</dbReference>
<dbReference type="PROSITE" id="PS50929">
    <property type="entry name" value="ABC_TM1F"/>
    <property type="match status" value="1"/>
</dbReference>